<gene>
    <name evidence="1" type="ORF">WS67_00285</name>
</gene>
<sequence length="105" mass="11562">MVLRAESTASGVTILSPARRVDRHEWTALRGDDSARPMRPSSLIKSISVFDRLPLGCRHDDITQSFARSRSSVCLPRGLRKACAALAKRGGERCARVSRRCALRG</sequence>
<dbReference type="AlphaFoldDB" id="A0A103E7X0"/>
<name>A0A103E7X0_9BURK</name>
<dbReference type="EMBL" id="LOWA01000011">
    <property type="protein sequence ID" value="KVE29701.1"/>
    <property type="molecule type" value="Genomic_DNA"/>
</dbReference>
<comment type="caution">
    <text evidence="1">The sequence shown here is derived from an EMBL/GenBank/DDBJ whole genome shotgun (WGS) entry which is preliminary data.</text>
</comment>
<keyword evidence="2" id="KW-1185">Reference proteome</keyword>
<proteinExistence type="predicted"/>
<protein>
    <submittedName>
        <fullName evidence="1">Uncharacterized protein</fullName>
    </submittedName>
</protein>
<evidence type="ECO:0000313" key="1">
    <source>
        <dbReference type="EMBL" id="KVE29701.1"/>
    </source>
</evidence>
<reference evidence="1 2" key="1">
    <citation type="submission" date="2015-11" db="EMBL/GenBank/DDBJ databases">
        <title>Expanding the genomic diversity of Burkholderia species for the development of highly accurate diagnostics.</title>
        <authorList>
            <person name="Sahl J."/>
            <person name="Keim P."/>
            <person name="Wagner D."/>
        </authorList>
    </citation>
    <scope>NUCLEOTIDE SEQUENCE [LARGE SCALE GENOMIC DNA]</scope>
    <source>
        <strain evidence="1 2">TSV85</strain>
    </source>
</reference>
<evidence type="ECO:0000313" key="2">
    <source>
        <dbReference type="Proteomes" id="UP000062788"/>
    </source>
</evidence>
<dbReference type="Proteomes" id="UP000062788">
    <property type="component" value="Unassembled WGS sequence"/>
</dbReference>
<accession>A0A103E7X0</accession>
<organism evidence="1 2">
    <name type="scientific">Burkholderia singularis</name>
    <dbReference type="NCBI Taxonomy" id="1503053"/>
    <lineage>
        <taxon>Bacteria</taxon>
        <taxon>Pseudomonadati</taxon>
        <taxon>Pseudomonadota</taxon>
        <taxon>Betaproteobacteria</taxon>
        <taxon>Burkholderiales</taxon>
        <taxon>Burkholderiaceae</taxon>
        <taxon>Burkholderia</taxon>
        <taxon>pseudomallei group</taxon>
    </lineage>
</organism>